<dbReference type="GO" id="GO:0016798">
    <property type="term" value="F:hydrolase activity, acting on glycosyl bonds"/>
    <property type="evidence" value="ECO:0007669"/>
    <property type="project" value="UniProtKB-KW"/>
</dbReference>
<dbReference type="SUPFAM" id="SSF75005">
    <property type="entry name" value="Arabinanase/levansucrase/invertase"/>
    <property type="match status" value="1"/>
</dbReference>
<dbReference type="Pfam" id="PF04041">
    <property type="entry name" value="Glyco_hydro_130"/>
    <property type="match status" value="1"/>
</dbReference>
<reference evidence="4" key="1">
    <citation type="journal article" date="2020" name="mSystems">
        <title>Genome- and Community-Level Interaction Insights into Carbon Utilization and Element Cycling Functions of Hydrothermarchaeota in Hydrothermal Sediment.</title>
        <authorList>
            <person name="Zhou Z."/>
            <person name="Liu Y."/>
            <person name="Xu W."/>
            <person name="Pan J."/>
            <person name="Luo Z.H."/>
            <person name="Li M."/>
        </authorList>
    </citation>
    <scope>NUCLEOTIDE SEQUENCE [LARGE SCALE GENOMIC DNA]</scope>
    <source>
        <strain evidence="4">SpSt-1116</strain>
    </source>
</reference>
<organism evidence="4">
    <name type="scientific">Fervidicoccus fontis</name>
    <dbReference type="NCBI Taxonomy" id="683846"/>
    <lineage>
        <taxon>Archaea</taxon>
        <taxon>Thermoproteota</taxon>
        <taxon>Thermoprotei</taxon>
        <taxon>Fervidicoccales</taxon>
        <taxon>Fervidicoccaceae</taxon>
        <taxon>Fervidicoccus</taxon>
    </lineage>
</organism>
<dbReference type="InterPro" id="IPR023296">
    <property type="entry name" value="Glyco_hydro_beta-prop_sf"/>
</dbReference>
<dbReference type="PANTHER" id="PTHR34106:SF5">
    <property type="entry name" value="GLYCOSIDASE"/>
    <property type="match status" value="1"/>
</dbReference>
<proteinExistence type="predicted"/>
<sequence length="376" mass="42808">MERAGGLALMRARVLLTSEEAGRLPETKDIVRRVGAIGPRHVIIKGFPVERPVSIFNPAMIVDERRDTIMLFPRVVLGYYMYVSSIAFVPVSISELGRNMARSYKYQAELVLYPDSKHDVWGTEDPRAHYLDGRLFITYVGRAVNYFDPRRWRNRTRPVTATLSESGKWVKRAVFIPSVEFFGDVVSNKNAFLFKPDDEHLYLFHRIHTKEDDGFYLLLSTVPAGVVKEGEKLREVYVDNGLVVLKPAEWELRLGWGTPPVEVEKSKFVVILHALDHEGVVYRVFAMLLRLRGSILELESITPTYIMEPRESFEVYGDRPLVVFPCGAARLDDAILISYGAADISIGIGSVEVSELMDMLESNRLEMPLRLELVEK</sequence>
<evidence type="ECO:0000256" key="2">
    <source>
        <dbReference type="ARBA" id="ARBA00022679"/>
    </source>
</evidence>
<dbReference type="AlphaFoldDB" id="A0A7J3ZK35"/>
<keyword evidence="3" id="KW-0812">Transmembrane</keyword>
<keyword evidence="4" id="KW-0326">Glycosidase</keyword>
<keyword evidence="3" id="KW-0472">Membrane</keyword>
<feature type="transmembrane region" description="Helical" evidence="3">
    <location>
        <begin position="79"/>
        <end position="97"/>
    </location>
</feature>
<dbReference type="Gene3D" id="2.115.10.20">
    <property type="entry name" value="Glycosyl hydrolase domain, family 43"/>
    <property type="match status" value="1"/>
</dbReference>
<accession>A0A7J3ZK35</accession>
<comment type="caution">
    <text evidence="4">The sequence shown here is derived from an EMBL/GenBank/DDBJ whole genome shotgun (WGS) entry which is preliminary data.</text>
</comment>
<dbReference type="InterPro" id="IPR007184">
    <property type="entry name" value="Mannoside_phosphorylase"/>
</dbReference>
<evidence type="ECO:0000313" key="4">
    <source>
        <dbReference type="EMBL" id="HHQ80364.1"/>
    </source>
</evidence>
<keyword evidence="1" id="KW-0328">Glycosyltransferase</keyword>
<evidence type="ECO:0000256" key="3">
    <source>
        <dbReference type="SAM" id="Phobius"/>
    </source>
</evidence>
<evidence type="ECO:0000256" key="1">
    <source>
        <dbReference type="ARBA" id="ARBA00022676"/>
    </source>
</evidence>
<keyword evidence="2" id="KW-0808">Transferase</keyword>
<keyword evidence="3" id="KW-1133">Transmembrane helix</keyword>
<name>A0A7J3ZK35_9CREN</name>
<dbReference type="GO" id="GO:0016757">
    <property type="term" value="F:glycosyltransferase activity"/>
    <property type="evidence" value="ECO:0007669"/>
    <property type="project" value="UniProtKB-KW"/>
</dbReference>
<gene>
    <name evidence="4" type="ORF">ENM78_02725</name>
</gene>
<dbReference type="PANTHER" id="PTHR34106">
    <property type="entry name" value="GLYCOSIDASE"/>
    <property type="match status" value="1"/>
</dbReference>
<keyword evidence="4" id="KW-0378">Hydrolase</keyword>
<protein>
    <submittedName>
        <fullName evidence="4">Glycosidase</fullName>
    </submittedName>
</protein>
<dbReference type="EMBL" id="DRZC01000033">
    <property type="protein sequence ID" value="HHQ80364.1"/>
    <property type="molecule type" value="Genomic_DNA"/>
</dbReference>